<evidence type="ECO:0000256" key="4">
    <source>
        <dbReference type="ARBA" id="ARBA00023002"/>
    </source>
</evidence>
<dbReference type="PRINTS" id="PR00368">
    <property type="entry name" value="FADPNR"/>
</dbReference>
<accession>A0ABX8Z492</accession>
<protein>
    <submittedName>
        <fullName evidence="9">Thioredoxin reductase</fullName>
        <ecNumber evidence="9">1.8.1.9</ecNumber>
    </submittedName>
</protein>
<dbReference type="EMBL" id="CP075585">
    <property type="protein sequence ID" value="QZA59327.1"/>
    <property type="molecule type" value="Genomic_DNA"/>
</dbReference>
<evidence type="ECO:0000313" key="10">
    <source>
        <dbReference type="Proteomes" id="UP000822862"/>
    </source>
</evidence>
<evidence type="ECO:0000256" key="3">
    <source>
        <dbReference type="ARBA" id="ARBA00022827"/>
    </source>
</evidence>
<dbReference type="EC" id="1.8.1.9" evidence="9"/>
<keyword evidence="6" id="KW-0676">Redox-active center</keyword>
<feature type="signal peptide" evidence="7">
    <location>
        <begin position="1"/>
        <end position="18"/>
    </location>
</feature>
<keyword evidence="5" id="KW-1015">Disulfide bond</keyword>
<organism evidence="9 10">
    <name type="scientific">Candidatus Rhabdochlamydia porcellionis</name>
    <dbReference type="NCBI Taxonomy" id="225148"/>
    <lineage>
        <taxon>Bacteria</taxon>
        <taxon>Pseudomonadati</taxon>
        <taxon>Chlamydiota</taxon>
        <taxon>Chlamydiia</taxon>
        <taxon>Parachlamydiales</taxon>
        <taxon>Candidatus Rhabdochlamydiaceae</taxon>
        <taxon>Candidatus Rhabdochlamydia</taxon>
    </lineage>
</organism>
<keyword evidence="10" id="KW-1185">Reference proteome</keyword>
<dbReference type="InterPro" id="IPR008255">
    <property type="entry name" value="Pyr_nucl-diS_OxRdtase_2_AS"/>
</dbReference>
<dbReference type="GO" id="GO:0004791">
    <property type="term" value="F:thioredoxin-disulfide reductase (NADPH) activity"/>
    <property type="evidence" value="ECO:0007669"/>
    <property type="project" value="UniProtKB-EC"/>
</dbReference>
<keyword evidence="2" id="KW-0285">Flavoprotein</keyword>
<dbReference type="SUPFAM" id="SSF51905">
    <property type="entry name" value="FAD/NAD(P)-binding domain"/>
    <property type="match status" value="1"/>
</dbReference>
<dbReference type="PRINTS" id="PR00469">
    <property type="entry name" value="PNDRDTASEII"/>
</dbReference>
<dbReference type="InterPro" id="IPR036188">
    <property type="entry name" value="FAD/NAD-bd_sf"/>
</dbReference>
<keyword evidence="4 9" id="KW-0560">Oxidoreductase</keyword>
<keyword evidence="7" id="KW-0732">Signal</keyword>
<dbReference type="InterPro" id="IPR050097">
    <property type="entry name" value="Ferredoxin-NADP_redctase_2"/>
</dbReference>
<proteinExistence type="inferred from homology"/>
<dbReference type="Pfam" id="PF07992">
    <property type="entry name" value="Pyr_redox_2"/>
    <property type="match status" value="1"/>
</dbReference>
<dbReference type="RefSeq" id="WP_194845170.1">
    <property type="nucleotide sequence ID" value="NZ_CP075585.1"/>
</dbReference>
<reference evidence="9 10" key="1">
    <citation type="submission" date="2020-01" db="EMBL/GenBank/DDBJ databases">
        <authorList>
            <person name="Sixt B."/>
            <person name="Schulz F."/>
            <person name="Kostanjsek R."/>
            <person name="Koestlbacher S."/>
            <person name="Collingro A."/>
            <person name="Toenshoff E."/>
            <person name="Horn M."/>
        </authorList>
    </citation>
    <scope>NUCLEOTIDE SEQUENCE [LARGE SCALE GENOMIC DNA]</scope>
    <source>
        <strain evidence="9 10">15C</strain>
    </source>
</reference>
<feature type="domain" description="FAD/NAD(P)-binding" evidence="8">
    <location>
        <begin position="26"/>
        <end position="321"/>
    </location>
</feature>
<name>A0ABX8Z492_9BACT</name>
<evidence type="ECO:0000256" key="2">
    <source>
        <dbReference type="ARBA" id="ARBA00022630"/>
    </source>
</evidence>
<dbReference type="InterPro" id="IPR023753">
    <property type="entry name" value="FAD/NAD-binding_dom"/>
</dbReference>
<gene>
    <name evidence="9" type="ORF">RHAB15C_0001213</name>
</gene>
<feature type="chain" id="PRO_5045777379" evidence="7">
    <location>
        <begin position="19"/>
        <end position="350"/>
    </location>
</feature>
<dbReference type="Proteomes" id="UP000822862">
    <property type="component" value="Chromosome"/>
</dbReference>
<evidence type="ECO:0000256" key="1">
    <source>
        <dbReference type="ARBA" id="ARBA00009333"/>
    </source>
</evidence>
<evidence type="ECO:0000259" key="8">
    <source>
        <dbReference type="Pfam" id="PF07992"/>
    </source>
</evidence>
<evidence type="ECO:0000256" key="5">
    <source>
        <dbReference type="ARBA" id="ARBA00023157"/>
    </source>
</evidence>
<sequence>MKKILVKILILFSTFIYAAETRDVPVLILGSGPAGLTTAIYCGRAGIKPVVITGGSVGGMITQSPRVENWPGKDVISGIELGKDLENQARLTGAELLREEVIDVALSHDLSQKAHQITTRSLITQEEMIYYAPIVVVALGATPNKLHIPGEQSYWSKGVYSCAVCDGGFYKDKIVAVVGGGDGALTEAQYLANLAKKVYIIVRGRGFRTVEKQREKQVVSLPNVEVFYQTIVKEIKGEKDRVSYLILSNQKHKKSYHLPVDALFLAIGSMPNTKLFANQLELDSGYIRLKEHQKTSIKGVYAAGEVADPEFKQAICAAADGAKAAMQLQKEANKPCKPCELLQNKLKKEI</sequence>
<evidence type="ECO:0000256" key="6">
    <source>
        <dbReference type="ARBA" id="ARBA00023284"/>
    </source>
</evidence>
<keyword evidence="3" id="KW-0274">FAD</keyword>
<evidence type="ECO:0000313" key="9">
    <source>
        <dbReference type="EMBL" id="QZA59327.1"/>
    </source>
</evidence>
<dbReference type="PROSITE" id="PS00573">
    <property type="entry name" value="PYRIDINE_REDOX_2"/>
    <property type="match status" value="1"/>
</dbReference>
<dbReference type="Gene3D" id="3.50.50.60">
    <property type="entry name" value="FAD/NAD(P)-binding domain"/>
    <property type="match status" value="2"/>
</dbReference>
<reference evidence="9 10" key="2">
    <citation type="submission" date="2021-05" db="EMBL/GenBank/DDBJ databases">
        <title>Ecology and evolution of chlamydial symbionts of arthropods.</title>
        <authorList>
            <person name="Halter T."/>
            <person name="Sixt B.S."/>
            <person name="Toenshoff E.R."/>
            <person name="Koestlbacher S."/>
            <person name="Schulz F."/>
            <person name="Kostanjsek R."/>
            <person name="Collingro A."/>
            <person name="Hendrickx F."/>
            <person name="Horn M."/>
        </authorList>
    </citation>
    <scope>NUCLEOTIDE SEQUENCE [LARGE SCALE GENOMIC DNA]</scope>
    <source>
        <strain evidence="9 10">15C</strain>
    </source>
</reference>
<evidence type="ECO:0000256" key="7">
    <source>
        <dbReference type="SAM" id="SignalP"/>
    </source>
</evidence>
<comment type="similarity">
    <text evidence="1">Belongs to the class-II pyridine nucleotide-disulfide oxidoreductase family.</text>
</comment>
<dbReference type="PANTHER" id="PTHR48105">
    <property type="entry name" value="THIOREDOXIN REDUCTASE 1-RELATED-RELATED"/>
    <property type="match status" value="1"/>
</dbReference>